<dbReference type="AlphaFoldDB" id="A0A1I5GJ64"/>
<proteinExistence type="predicted"/>
<gene>
    <name evidence="1" type="ORF">SAMN05216207_104716</name>
</gene>
<dbReference type="STRING" id="260086.SAMN05216207_104716"/>
<keyword evidence="2" id="KW-1185">Reference proteome</keyword>
<accession>A0A1I5GJ64</accession>
<dbReference type="EMBL" id="FOUY01000047">
    <property type="protein sequence ID" value="SFO35916.1"/>
    <property type="molecule type" value="Genomic_DNA"/>
</dbReference>
<evidence type="ECO:0008006" key="3">
    <source>
        <dbReference type="Google" id="ProtNLM"/>
    </source>
</evidence>
<protein>
    <recommendedName>
        <fullName evidence="3">Helix-turn-helix domain-containing protein</fullName>
    </recommendedName>
</protein>
<name>A0A1I5GJ64_PSUAM</name>
<evidence type="ECO:0000313" key="2">
    <source>
        <dbReference type="Proteomes" id="UP000199614"/>
    </source>
</evidence>
<sequence length="247" mass="29060">MRRPRIVLVSPARQAGPRTPDRFERDGRVFVTRAALCEEFGIGDSTARTWWRGRDTNDHPEPIHREGRRQWWDLEAMRAFVDTVRNAAARREQPPATIEHEGRTLINRPGMAERYHLDAQWLAVLYHQRADNQHPEPVRRFERFLYFDLEETDAWNDEREAAKRRSLTPVDYTGEPDELVDITEATRVLGYRNESTIRSFLSRNRDYFPAPEQTDADGRALWPRRALWEFADRRSRPGRAGHARTGE</sequence>
<evidence type="ECO:0000313" key="1">
    <source>
        <dbReference type="EMBL" id="SFO35916.1"/>
    </source>
</evidence>
<dbReference type="Proteomes" id="UP000199614">
    <property type="component" value="Unassembled WGS sequence"/>
</dbReference>
<reference evidence="1 2" key="1">
    <citation type="submission" date="2016-10" db="EMBL/GenBank/DDBJ databases">
        <authorList>
            <person name="de Groot N.N."/>
        </authorList>
    </citation>
    <scope>NUCLEOTIDE SEQUENCE [LARGE SCALE GENOMIC DNA]</scope>
    <source>
        <strain evidence="1 2">CGMCC 4.1877</strain>
    </source>
</reference>
<organism evidence="1 2">
    <name type="scientific">Pseudonocardia ammonioxydans</name>
    <dbReference type="NCBI Taxonomy" id="260086"/>
    <lineage>
        <taxon>Bacteria</taxon>
        <taxon>Bacillati</taxon>
        <taxon>Actinomycetota</taxon>
        <taxon>Actinomycetes</taxon>
        <taxon>Pseudonocardiales</taxon>
        <taxon>Pseudonocardiaceae</taxon>
        <taxon>Pseudonocardia</taxon>
    </lineage>
</organism>